<dbReference type="InterPro" id="IPR039426">
    <property type="entry name" value="TonB-dep_rcpt-like"/>
</dbReference>
<feature type="domain" description="TonB-dependent receptor plug" evidence="10">
    <location>
        <begin position="123"/>
        <end position="226"/>
    </location>
</feature>
<reference evidence="11 12" key="1">
    <citation type="submission" date="2019-11" db="EMBL/GenBank/DDBJ databases">
        <title>Genome of Strain BIT-d1.</title>
        <authorList>
            <person name="Yang Y."/>
        </authorList>
    </citation>
    <scope>NUCLEOTIDE SEQUENCE [LARGE SCALE GENOMIC DNA]</scope>
    <source>
        <strain evidence="11 12">BIT-d1</strain>
    </source>
</reference>
<dbReference type="InterPro" id="IPR008969">
    <property type="entry name" value="CarboxyPept-like_regulatory"/>
</dbReference>
<evidence type="ECO:0000256" key="9">
    <source>
        <dbReference type="SAM" id="SignalP"/>
    </source>
</evidence>
<keyword evidence="7 8" id="KW-0998">Cell outer membrane</keyword>
<dbReference type="SUPFAM" id="SSF49464">
    <property type="entry name" value="Carboxypeptidase regulatory domain-like"/>
    <property type="match status" value="1"/>
</dbReference>
<keyword evidence="5 9" id="KW-0732">Signal</keyword>
<protein>
    <submittedName>
        <fullName evidence="11">TonB-dependent receptor plug domain-containing protein</fullName>
    </submittedName>
</protein>
<keyword evidence="4 8" id="KW-0812">Transmembrane</keyword>
<dbReference type="Proteomes" id="UP000438760">
    <property type="component" value="Unassembled WGS sequence"/>
</dbReference>
<dbReference type="PANTHER" id="PTHR30069:SF29">
    <property type="entry name" value="HEMOGLOBIN AND HEMOGLOBIN-HAPTOGLOBIN-BINDING PROTEIN 1-RELATED"/>
    <property type="match status" value="1"/>
</dbReference>
<dbReference type="Gene3D" id="2.170.130.10">
    <property type="entry name" value="TonB-dependent receptor, plug domain"/>
    <property type="match status" value="1"/>
</dbReference>
<dbReference type="InterPro" id="IPR036942">
    <property type="entry name" value="Beta-barrel_TonB_sf"/>
</dbReference>
<dbReference type="InterPro" id="IPR037066">
    <property type="entry name" value="Plug_dom_sf"/>
</dbReference>
<dbReference type="Pfam" id="PF07715">
    <property type="entry name" value="Plug"/>
    <property type="match status" value="1"/>
</dbReference>
<evidence type="ECO:0000256" key="7">
    <source>
        <dbReference type="ARBA" id="ARBA00023237"/>
    </source>
</evidence>
<evidence type="ECO:0000256" key="5">
    <source>
        <dbReference type="ARBA" id="ARBA00022729"/>
    </source>
</evidence>
<dbReference type="EMBL" id="WMJX01000012">
    <property type="protein sequence ID" value="MTG98021.1"/>
    <property type="molecule type" value="Genomic_DNA"/>
</dbReference>
<accession>A0A6I3LN54</accession>
<dbReference type="Gene3D" id="2.40.170.20">
    <property type="entry name" value="TonB-dependent receptor, beta-barrel domain"/>
    <property type="match status" value="1"/>
</dbReference>
<dbReference type="SUPFAM" id="SSF56935">
    <property type="entry name" value="Porins"/>
    <property type="match status" value="1"/>
</dbReference>
<organism evidence="11 12">
    <name type="scientific">Myroides albus</name>
    <dbReference type="NCBI Taxonomy" id="2562892"/>
    <lineage>
        <taxon>Bacteria</taxon>
        <taxon>Pseudomonadati</taxon>
        <taxon>Bacteroidota</taxon>
        <taxon>Flavobacteriia</taxon>
        <taxon>Flavobacteriales</taxon>
        <taxon>Flavobacteriaceae</taxon>
        <taxon>Myroides</taxon>
    </lineage>
</organism>
<comment type="subcellular location">
    <subcellularLocation>
        <location evidence="1 8">Cell outer membrane</location>
        <topology evidence="1 8">Multi-pass membrane protein</topology>
    </subcellularLocation>
</comment>
<evidence type="ECO:0000256" key="2">
    <source>
        <dbReference type="ARBA" id="ARBA00022448"/>
    </source>
</evidence>
<keyword evidence="3 8" id="KW-1134">Transmembrane beta strand</keyword>
<name>A0A6I3LN54_9FLAO</name>
<comment type="caution">
    <text evidence="11">The sequence shown here is derived from an EMBL/GenBank/DDBJ whole genome shotgun (WGS) entry which is preliminary data.</text>
</comment>
<evidence type="ECO:0000256" key="6">
    <source>
        <dbReference type="ARBA" id="ARBA00023136"/>
    </source>
</evidence>
<dbReference type="AlphaFoldDB" id="A0A6I3LN54"/>
<evidence type="ECO:0000313" key="11">
    <source>
        <dbReference type="EMBL" id="MTG98021.1"/>
    </source>
</evidence>
<dbReference type="Pfam" id="PF13715">
    <property type="entry name" value="CarbopepD_reg_2"/>
    <property type="match status" value="1"/>
</dbReference>
<dbReference type="GO" id="GO:0015344">
    <property type="term" value="F:siderophore uptake transmembrane transporter activity"/>
    <property type="evidence" value="ECO:0007669"/>
    <property type="project" value="TreeGrafter"/>
</dbReference>
<dbReference type="PANTHER" id="PTHR30069">
    <property type="entry name" value="TONB-DEPENDENT OUTER MEMBRANE RECEPTOR"/>
    <property type="match status" value="1"/>
</dbReference>
<feature type="signal peptide" evidence="9">
    <location>
        <begin position="1"/>
        <end position="22"/>
    </location>
</feature>
<keyword evidence="2 8" id="KW-0813">Transport</keyword>
<comment type="similarity">
    <text evidence="8">Belongs to the TonB-dependent receptor family.</text>
</comment>
<evidence type="ECO:0000256" key="8">
    <source>
        <dbReference type="PROSITE-ProRule" id="PRU01360"/>
    </source>
</evidence>
<dbReference type="Gene3D" id="2.60.40.1120">
    <property type="entry name" value="Carboxypeptidase-like, regulatory domain"/>
    <property type="match status" value="1"/>
</dbReference>
<sequence>MKTYWTITFAVISVLFHLNLHAQTAVGSIKGVVLDENSLPAIGATVMIDKTTTGTATNEQGEFVLQSNLGSTTITVNYIGYKPYSKTIAVKEGTQSLRIKLEQDLAVLNDVVITAKSKVTSLKEEAFTVNAIDMKQLANSTMDLNQILNKTSGIKIRQQGGVGSDYNFSINGMSGKAVKFFIDGVPLEMLGKGVDMNSLPINMAQRVEIFKGVVPVHLSTDAMGGAVNIISNGTSKDYLDASYTIGSFNTHKVNLNGQLKDQKTGLIMRVNTFLNKSDNDYKMKDMKIWNTNTNAFELKDVKRFNDEYQSLFVMGEFGIEDKSWADQLFVGVSHSLFDKNIQTGADQEVVYGKLKQDGDANNYFVKYKKANLLNDKLDINFYTGYSKSLETSTDTVLRKYSWDGSYVPSATSELGGYQINKKHEDRLYSQLTTTYRIAENHKFTANYTFDYLKNTSYNTLVNKKSDITPSKMTKQILSLAYQQDFFDKRWSNIFFAKYYKVDLEKLVFNRETRLDEKVKEPYDNWGYGIASTFKITDKLGVKASYEHSYRLVEPDEIFGDGVSVTANMELKPETSNNYNLGFYYSNNFADHFVRAEVAGYIRDTKDFIYTVQNLHNSTFKYENLTNILTKGIEGEVNYQYKDLIRVMMNITYNYAYNNTKYANNSNDVVSATYKKEVPNQPWLFGNVDVSIGQNNIIQEGSRLEFHYGLQMTEWYYKNWQSYGNKRNIPTIPRQTLHNVGVSYSMQNGKYNFALDCTNIGDALAYDNFKLQKQGRAFYFKFRYALK</sequence>
<dbReference type="InterPro" id="IPR012910">
    <property type="entry name" value="Plug_dom"/>
</dbReference>
<keyword evidence="11" id="KW-0675">Receptor</keyword>
<evidence type="ECO:0000259" key="10">
    <source>
        <dbReference type="Pfam" id="PF07715"/>
    </source>
</evidence>
<feature type="chain" id="PRO_5026129953" evidence="9">
    <location>
        <begin position="23"/>
        <end position="786"/>
    </location>
</feature>
<keyword evidence="6 8" id="KW-0472">Membrane</keyword>
<dbReference type="PROSITE" id="PS52016">
    <property type="entry name" value="TONB_DEPENDENT_REC_3"/>
    <property type="match status" value="1"/>
</dbReference>
<proteinExistence type="inferred from homology"/>
<dbReference type="RefSeq" id="WP_155092057.1">
    <property type="nucleotide sequence ID" value="NZ_WMJX01000012.1"/>
</dbReference>
<dbReference type="OrthoDB" id="9812892at2"/>
<dbReference type="GO" id="GO:0044718">
    <property type="term" value="P:siderophore transmembrane transport"/>
    <property type="evidence" value="ECO:0007669"/>
    <property type="project" value="TreeGrafter"/>
</dbReference>
<keyword evidence="12" id="KW-1185">Reference proteome</keyword>
<gene>
    <name evidence="11" type="ORF">GJV76_07730</name>
</gene>
<evidence type="ECO:0000256" key="3">
    <source>
        <dbReference type="ARBA" id="ARBA00022452"/>
    </source>
</evidence>
<evidence type="ECO:0000313" key="12">
    <source>
        <dbReference type="Proteomes" id="UP000438760"/>
    </source>
</evidence>
<evidence type="ECO:0000256" key="1">
    <source>
        <dbReference type="ARBA" id="ARBA00004571"/>
    </source>
</evidence>
<evidence type="ECO:0000256" key="4">
    <source>
        <dbReference type="ARBA" id="ARBA00022692"/>
    </source>
</evidence>
<dbReference type="GO" id="GO:0009279">
    <property type="term" value="C:cell outer membrane"/>
    <property type="evidence" value="ECO:0007669"/>
    <property type="project" value="UniProtKB-SubCell"/>
</dbReference>